<keyword evidence="3" id="KW-0732">Signal</keyword>
<dbReference type="RefSeq" id="XP_002730803.1">
    <property type="nucleotide sequence ID" value="XM_002730757.2"/>
</dbReference>
<evidence type="ECO:0000256" key="1">
    <source>
        <dbReference type="ARBA" id="ARBA00023157"/>
    </source>
</evidence>
<feature type="disulfide bond" evidence="2">
    <location>
        <begin position="140"/>
        <end position="155"/>
    </location>
</feature>
<dbReference type="SUPFAM" id="SSF57424">
    <property type="entry name" value="LDL receptor-like module"/>
    <property type="match status" value="2"/>
</dbReference>
<keyword evidence="1 2" id="KW-1015">Disulfide bond</keyword>
<dbReference type="Pfam" id="PF00057">
    <property type="entry name" value="Ldl_recept_a"/>
    <property type="match status" value="1"/>
</dbReference>
<feature type="signal peptide" evidence="3">
    <location>
        <begin position="1"/>
        <end position="17"/>
    </location>
</feature>
<evidence type="ECO:0000313" key="4">
    <source>
        <dbReference type="Proteomes" id="UP000694865"/>
    </source>
</evidence>
<keyword evidence="4" id="KW-1185">Reference proteome</keyword>
<dbReference type="InterPro" id="IPR036055">
    <property type="entry name" value="LDL_receptor-like_sf"/>
</dbReference>
<name>A0ABM0GIU7_SACKO</name>
<reference evidence="5" key="1">
    <citation type="submission" date="2025-08" db="UniProtKB">
        <authorList>
            <consortium name="RefSeq"/>
        </authorList>
    </citation>
    <scope>IDENTIFICATION</scope>
    <source>
        <tissue evidence="5">Testes</tissue>
    </source>
</reference>
<proteinExistence type="predicted"/>
<sequence>MIRSLIIVSVLVYVAAAAVYHASETKQEKEVDSILRDIELKELEGLMLIASKRQWSESVCAQVSDSRKFNCAGGSPACIPIRHRCDAIIDCDDGSDEVGDECITKHAEDCKSSFKDKQDKGIEWFECRDNGMCLDKCRKCDGICDCLDQSDEKDCDPNEKNPRVCKEEAIVNMCP</sequence>
<evidence type="ECO:0000313" key="5">
    <source>
        <dbReference type="RefSeq" id="XP_002730803.1"/>
    </source>
</evidence>
<comment type="caution">
    <text evidence="2">Lacks conserved residue(s) required for the propagation of feature annotation.</text>
</comment>
<evidence type="ECO:0000256" key="3">
    <source>
        <dbReference type="SAM" id="SignalP"/>
    </source>
</evidence>
<dbReference type="PROSITE" id="PS01209">
    <property type="entry name" value="LDLRA_1"/>
    <property type="match status" value="2"/>
</dbReference>
<protein>
    <submittedName>
        <fullName evidence="5">Low-density lipoprotein receptor-related protein 1-like</fullName>
    </submittedName>
</protein>
<dbReference type="CDD" id="cd00112">
    <property type="entry name" value="LDLa"/>
    <property type="match status" value="2"/>
</dbReference>
<dbReference type="Proteomes" id="UP000694865">
    <property type="component" value="Unplaced"/>
</dbReference>
<accession>A0ABM0GIU7</accession>
<dbReference type="PROSITE" id="PS50068">
    <property type="entry name" value="LDLRA_2"/>
    <property type="match status" value="2"/>
</dbReference>
<gene>
    <name evidence="5" type="primary">LOC100376000</name>
</gene>
<feature type="chain" id="PRO_5046450053" evidence="3">
    <location>
        <begin position="18"/>
        <end position="175"/>
    </location>
</feature>
<dbReference type="InterPro" id="IPR023415">
    <property type="entry name" value="LDLR_class-A_CS"/>
</dbReference>
<organism evidence="4 5">
    <name type="scientific">Saccoglossus kowalevskii</name>
    <name type="common">Acorn worm</name>
    <dbReference type="NCBI Taxonomy" id="10224"/>
    <lineage>
        <taxon>Eukaryota</taxon>
        <taxon>Metazoa</taxon>
        <taxon>Hemichordata</taxon>
        <taxon>Enteropneusta</taxon>
        <taxon>Harrimaniidae</taxon>
        <taxon>Saccoglossus</taxon>
    </lineage>
</organism>
<dbReference type="GeneID" id="100376000"/>
<dbReference type="Gene3D" id="4.10.400.10">
    <property type="entry name" value="Low-density Lipoprotein Receptor"/>
    <property type="match status" value="2"/>
</dbReference>
<evidence type="ECO:0000256" key="2">
    <source>
        <dbReference type="PROSITE-ProRule" id="PRU00124"/>
    </source>
</evidence>
<dbReference type="PRINTS" id="PR00261">
    <property type="entry name" value="LDLRECEPTOR"/>
</dbReference>
<dbReference type="InterPro" id="IPR002172">
    <property type="entry name" value="LDrepeatLR_classA_rpt"/>
</dbReference>
<dbReference type="SMART" id="SM00192">
    <property type="entry name" value="LDLa"/>
    <property type="match status" value="2"/>
</dbReference>